<evidence type="ECO:0008006" key="7">
    <source>
        <dbReference type="Google" id="ProtNLM"/>
    </source>
</evidence>
<sequence length="422" mass="48055">MKFSKKILPNGLRIITVPMEDNPTVTVLVLVEAGTKYETKNINGISHFLEHMCFKGTKKRPKGIQISRELDGLGAQYNAFTSYEYTGYYAKGQKKNFSRFLDLVSDIYLNSTLPKEEIEKEKGVIIGEIDVNEDNPMSSVEFLFLKLLYGNQPAGWSILGGKKTIKKMKRNNFIDYQKKHYVASGTTVIVTGDVNKREVVREIEKKFINIPTTKKYKKLKVRESQKKPAILIKYKKTDQTHLIFGVRTYGVLHKDIPILEVLAGILGKGMSSRLFERLRDKMGVGYYIQAGQNTLTDHGLLEISAGVDNKRIKEVTKALLEECQKLVDEKVSEKELKKSKDFLIGNMYLRLELSDSLASFYGDQAVLRKPIKTPSEVEKIIKEITTKDIQQVAKTIFQNKGLNLALIGPFKNKKPFQQILKF</sequence>
<dbReference type="InterPro" id="IPR011765">
    <property type="entry name" value="Pept_M16_N"/>
</dbReference>
<dbReference type="GO" id="GO:0046872">
    <property type="term" value="F:metal ion binding"/>
    <property type="evidence" value="ECO:0007669"/>
    <property type="project" value="InterPro"/>
</dbReference>
<evidence type="ECO:0000256" key="2">
    <source>
        <dbReference type="RuleBase" id="RU004447"/>
    </source>
</evidence>
<dbReference type="InterPro" id="IPR001431">
    <property type="entry name" value="Pept_M16_Zn_BS"/>
</dbReference>
<evidence type="ECO:0000256" key="1">
    <source>
        <dbReference type="ARBA" id="ARBA00007261"/>
    </source>
</evidence>
<evidence type="ECO:0000259" key="3">
    <source>
        <dbReference type="Pfam" id="PF00675"/>
    </source>
</evidence>
<dbReference type="EMBL" id="MFUP01000007">
    <property type="protein sequence ID" value="OGI87987.1"/>
    <property type="molecule type" value="Genomic_DNA"/>
</dbReference>
<dbReference type="Pfam" id="PF00675">
    <property type="entry name" value="Peptidase_M16"/>
    <property type="match status" value="1"/>
</dbReference>
<dbReference type="Pfam" id="PF05193">
    <property type="entry name" value="Peptidase_M16_C"/>
    <property type="match status" value="1"/>
</dbReference>
<dbReference type="SUPFAM" id="SSF63411">
    <property type="entry name" value="LuxS/MPP-like metallohydrolase"/>
    <property type="match status" value="2"/>
</dbReference>
<feature type="domain" description="Peptidase M16 C-terminal" evidence="4">
    <location>
        <begin position="168"/>
        <end position="341"/>
    </location>
</feature>
<dbReference type="PANTHER" id="PTHR11851:SF49">
    <property type="entry name" value="MITOCHONDRIAL-PROCESSING PEPTIDASE SUBUNIT ALPHA"/>
    <property type="match status" value="1"/>
</dbReference>
<evidence type="ECO:0000313" key="6">
    <source>
        <dbReference type="Proteomes" id="UP000185809"/>
    </source>
</evidence>
<proteinExistence type="inferred from homology"/>
<reference evidence="5 6" key="1">
    <citation type="journal article" date="2016" name="Nat. Commun.">
        <title>Thousands of microbial genomes shed light on interconnected biogeochemical processes in an aquifer system.</title>
        <authorList>
            <person name="Anantharaman K."/>
            <person name="Brown C.T."/>
            <person name="Hug L.A."/>
            <person name="Sharon I."/>
            <person name="Castelle C.J."/>
            <person name="Probst A.J."/>
            <person name="Thomas B.C."/>
            <person name="Singh A."/>
            <person name="Wilkins M.J."/>
            <person name="Karaoz U."/>
            <person name="Brodie E.L."/>
            <person name="Williams K.H."/>
            <person name="Hubbard S.S."/>
            <person name="Banfield J.F."/>
        </authorList>
    </citation>
    <scope>NUCLEOTIDE SEQUENCE [LARGE SCALE GENOMIC DNA]</scope>
</reference>
<evidence type="ECO:0000313" key="5">
    <source>
        <dbReference type="EMBL" id="OGI87987.1"/>
    </source>
</evidence>
<dbReference type="GO" id="GO:0004222">
    <property type="term" value="F:metalloendopeptidase activity"/>
    <property type="evidence" value="ECO:0007669"/>
    <property type="project" value="InterPro"/>
</dbReference>
<protein>
    <recommendedName>
        <fullName evidence="7">Peptidase M16</fullName>
    </recommendedName>
</protein>
<dbReference type="InterPro" id="IPR007863">
    <property type="entry name" value="Peptidase_M16_C"/>
</dbReference>
<dbReference type="PANTHER" id="PTHR11851">
    <property type="entry name" value="METALLOPROTEASE"/>
    <property type="match status" value="1"/>
</dbReference>
<organism evidence="5 6">
    <name type="scientific">Candidatus Nomurabacteria bacterium RIFCSPLOWO2_01_FULL_33_24</name>
    <dbReference type="NCBI Taxonomy" id="1801765"/>
    <lineage>
        <taxon>Bacteria</taxon>
        <taxon>Candidatus Nomuraibacteriota</taxon>
    </lineage>
</organism>
<dbReference type="InterPro" id="IPR011249">
    <property type="entry name" value="Metalloenz_LuxS/M16"/>
</dbReference>
<gene>
    <name evidence="5" type="ORF">A2995_00785</name>
</gene>
<accession>A0A1F6X1I5</accession>
<dbReference type="PROSITE" id="PS00143">
    <property type="entry name" value="INSULINASE"/>
    <property type="match status" value="1"/>
</dbReference>
<dbReference type="InterPro" id="IPR050361">
    <property type="entry name" value="MPP/UQCRC_Complex"/>
</dbReference>
<dbReference type="AlphaFoldDB" id="A0A1F6X1I5"/>
<name>A0A1F6X1I5_9BACT</name>
<comment type="caution">
    <text evidence="5">The sequence shown here is derived from an EMBL/GenBank/DDBJ whole genome shotgun (WGS) entry which is preliminary data.</text>
</comment>
<feature type="domain" description="Peptidase M16 N-terminal" evidence="3">
    <location>
        <begin position="18"/>
        <end position="160"/>
    </location>
</feature>
<dbReference type="Gene3D" id="3.30.830.10">
    <property type="entry name" value="Metalloenzyme, LuxS/M16 peptidase-like"/>
    <property type="match status" value="2"/>
</dbReference>
<evidence type="ECO:0000259" key="4">
    <source>
        <dbReference type="Pfam" id="PF05193"/>
    </source>
</evidence>
<dbReference type="Proteomes" id="UP000185809">
    <property type="component" value="Unassembled WGS sequence"/>
</dbReference>
<comment type="similarity">
    <text evidence="1 2">Belongs to the peptidase M16 family.</text>
</comment>
<dbReference type="GO" id="GO:0006508">
    <property type="term" value="P:proteolysis"/>
    <property type="evidence" value="ECO:0007669"/>
    <property type="project" value="InterPro"/>
</dbReference>